<evidence type="ECO:0000256" key="1">
    <source>
        <dbReference type="ARBA" id="ARBA00009196"/>
    </source>
</evidence>
<proteinExistence type="inferred from homology"/>
<dbReference type="InterPro" id="IPR011009">
    <property type="entry name" value="Kinase-like_dom_sf"/>
</dbReference>
<dbReference type="SUPFAM" id="SSF56112">
    <property type="entry name" value="Protein kinase-like (PK-like)"/>
    <property type="match status" value="1"/>
</dbReference>
<evidence type="ECO:0000256" key="5">
    <source>
        <dbReference type="ARBA" id="ARBA00022723"/>
    </source>
</evidence>
<reference evidence="13" key="1">
    <citation type="journal article" date="2024" name="BMC Genomics">
        <title>Functional annotation of a divergent genome using sequence and structure-based similarity.</title>
        <authorList>
            <person name="Svedberg D."/>
            <person name="Winiger R.R."/>
            <person name="Berg A."/>
            <person name="Sharma H."/>
            <person name="Tellgren-Roth C."/>
            <person name="Debrunner-Vossbrinck B.A."/>
            <person name="Vossbrinck C.R."/>
            <person name="Barandun J."/>
        </authorList>
    </citation>
    <scope>NUCLEOTIDE SEQUENCE</scope>
    <source>
        <strain evidence="13">Illinois isolate</strain>
    </source>
</reference>
<evidence type="ECO:0000256" key="7">
    <source>
        <dbReference type="ARBA" id="ARBA00022777"/>
    </source>
</evidence>
<dbReference type="Pfam" id="PF01163">
    <property type="entry name" value="RIO1"/>
    <property type="match status" value="1"/>
</dbReference>
<dbReference type="GO" id="GO:0005524">
    <property type="term" value="F:ATP binding"/>
    <property type="evidence" value="ECO:0007669"/>
    <property type="project" value="UniProtKB-KW"/>
</dbReference>
<evidence type="ECO:0000256" key="9">
    <source>
        <dbReference type="ARBA" id="ARBA00022842"/>
    </source>
</evidence>
<keyword evidence="8" id="KW-0067">ATP-binding</keyword>
<evidence type="ECO:0000256" key="3">
    <source>
        <dbReference type="ARBA" id="ARBA00022527"/>
    </source>
</evidence>
<keyword evidence="4" id="KW-0808">Transferase</keyword>
<dbReference type="GO" id="GO:0004674">
    <property type="term" value="F:protein serine/threonine kinase activity"/>
    <property type="evidence" value="ECO:0007669"/>
    <property type="project" value="UniProtKB-KW"/>
</dbReference>
<dbReference type="SMART" id="SM00090">
    <property type="entry name" value="RIO"/>
    <property type="match status" value="1"/>
</dbReference>
<comment type="catalytic activity">
    <reaction evidence="10">
        <text>L-threonyl-[protein] + ATP = O-phospho-L-threonyl-[protein] + ADP + H(+)</text>
        <dbReference type="Rhea" id="RHEA:46608"/>
        <dbReference type="Rhea" id="RHEA-COMP:11060"/>
        <dbReference type="Rhea" id="RHEA-COMP:11605"/>
        <dbReference type="ChEBI" id="CHEBI:15378"/>
        <dbReference type="ChEBI" id="CHEBI:30013"/>
        <dbReference type="ChEBI" id="CHEBI:30616"/>
        <dbReference type="ChEBI" id="CHEBI:61977"/>
        <dbReference type="ChEBI" id="CHEBI:456216"/>
        <dbReference type="EC" id="2.7.11.1"/>
    </reaction>
</comment>
<feature type="domain" description="RIO kinase" evidence="12">
    <location>
        <begin position="12"/>
        <end position="341"/>
    </location>
</feature>
<evidence type="ECO:0000256" key="10">
    <source>
        <dbReference type="ARBA" id="ARBA00047899"/>
    </source>
</evidence>
<evidence type="ECO:0000313" key="13">
    <source>
        <dbReference type="EMBL" id="WUR03539.1"/>
    </source>
</evidence>
<accession>A0AAX4JC45</accession>
<comment type="catalytic activity">
    <reaction evidence="11">
        <text>L-seryl-[protein] + ATP = O-phospho-L-seryl-[protein] + ADP + H(+)</text>
        <dbReference type="Rhea" id="RHEA:17989"/>
        <dbReference type="Rhea" id="RHEA-COMP:9863"/>
        <dbReference type="Rhea" id="RHEA-COMP:11604"/>
        <dbReference type="ChEBI" id="CHEBI:15378"/>
        <dbReference type="ChEBI" id="CHEBI:29999"/>
        <dbReference type="ChEBI" id="CHEBI:30616"/>
        <dbReference type="ChEBI" id="CHEBI:83421"/>
        <dbReference type="ChEBI" id="CHEBI:456216"/>
        <dbReference type="EC" id="2.7.11.1"/>
    </reaction>
</comment>
<evidence type="ECO:0000313" key="14">
    <source>
        <dbReference type="Proteomes" id="UP001334084"/>
    </source>
</evidence>
<evidence type="ECO:0000256" key="4">
    <source>
        <dbReference type="ARBA" id="ARBA00022679"/>
    </source>
</evidence>
<gene>
    <name evidence="13" type="ORF">VNE69_05130</name>
</gene>
<dbReference type="Proteomes" id="UP001334084">
    <property type="component" value="Chromosome 5"/>
</dbReference>
<dbReference type="PANTHER" id="PTHR45723">
    <property type="entry name" value="SERINE/THREONINE-PROTEIN KINASE RIO1"/>
    <property type="match status" value="1"/>
</dbReference>
<dbReference type="GO" id="GO:0046872">
    <property type="term" value="F:metal ion binding"/>
    <property type="evidence" value="ECO:0007669"/>
    <property type="project" value="UniProtKB-KW"/>
</dbReference>
<evidence type="ECO:0000256" key="2">
    <source>
        <dbReference type="ARBA" id="ARBA00012513"/>
    </source>
</evidence>
<dbReference type="Gene3D" id="3.30.200.20">
    <property type="entry name" value="Phosphorylase Kinase, domain 1"/>
    <property type="match status" value="1"/>
</dbReference>
<keyword evidence="9" id="KW-0460">Magnesium</keyword>
<protein>
    <recommendedName>
        <fullName evidence="2">non-specific serine/threonine protein kinase</fullName>
        <ecNumber evidence="2">2.7.11.1</ecNumber>
    </recommendedName>
</protein>
<dbReference type="EMBL" id="CP142730">
    <property type="protein sequence ID" value="WUR03539.1"/>
    <property type="molecule type" value="Genomic_DNA"/>
</dbReference>
<dbReference type="Gene3D" id="1.10.510.10">
    <property type="entry name" value="Transferase(Phosphotransferase) domain 1"/>
    <property type="match status" value="1"/>
</dbReference>
<dbReference type="RefSeq" id="XP_065329684.1">
    <property type="nucleotide sequence ID" value="XM_065473612.1"/>
</dbReference>
<keyword evidence="3" id="KW-0723">Serine/threonine-protein kinase</keyword>
<keyword evidence="7 13" id="KW-0418">Kinase</keyword>
<dbReference type="GeneID" id="90541354"/>
<dbReference type="InterPro" id="IPR000687">
    <property type="entry name" value="RIO_kinase"/>
</dbReference>
<organism evidence="13 14">
    <name type="scientific">Vairimorpha necatrix</name>
    <dbReference type="NCBI Taxonomy" id="6039"/>
    <lineage>
        <taxon>Eukaryota</taxon>
        <taxon>Fungi</taxon>
        <taxon>Fungi incertae sedis</taxon>
        <taxon>Microsporidia</taxon>
        <taxon>Nosematidae</taxon>
        <taxon>Vairimorpha</taxon>
    </lineage>
</organism>
<evidence type="ECO:0000259" key="12">
    <source>
        <dbReference type="SMART" id="SM00090"/>
    </source>
</evidence>
<keyword evidence="5" id="KW-0479">Metal-binding</keyword>
<dbReference type="EC" id="2.7.11.1" evidence="2"/>
<comment type="similarity">
    <text evidence="1">Belongs to the protein kinase superfamily. RIO-type Ser/Thr kinase family.</text>
</comment>
<dbReference type="AlphaFoldDB" id="A0AAX4JC45"/>
<dbReference type="InterPro" id="IPR051272">
    <property type="entry name" value="RIO-type_Ser/Thr_kinase"/>
</dbReference>
<evidence type="ECO:0000256" key="11">
    <source>
        <dbReference type="ARBA" id="ARBA00048679"/>
    </source>
</evidence>
<name>A0AAX4JC45_9MICR</name>
<evidence type="ECO:0000256" key="6">
    <source>
        <dbReference type="ARBA" id="ARBA00022741"/>
    </source>
</evidence>
<dbReference type="KEGG" id="vnx:VNE69_05130"/>
<evidence type="ECO:0000256" key="8">
    <source>
        <dbReference type="ARBA" id="ARBA00022840"/>
    </source>
</evidence>
<keyword evidence="6" id="KW-0547">Nucleotide-binding</keyword>
<sequence>MTKCKEIKQKKDKSDRNTIDKVLDKKTISILNKLVARKKIIDLQGSIFTGKEANVYLAYASTEIYSKYVKNIHLLDEKNTNKNIFCPKKLQEIIKNTKINKVENEIKNLFIDKNSPLTLSKRKLRKKVKKDKNVIINKEEIKNTEKIIEEKILDKNEPTEEIVKVAIKIYKTSAMNFKDRERYLESEKRFKNFCTKNSRKLIKLWAEKEVRNLKRLNKFNIPSPIPIYLKRNVLIMNLIGSPAPRLRDASFEDPVEVYNQVIQIIFDMYNKCNLIHADLSEWNLLYFENIVYVIDVSQSVERDHINAKEFLITDITNVNNFFTKLGVEVENINDLFTRITDTEIPEYLKNFEITKNTFIPSKLDDVTNFEDVKMFMDSKMSDDDSYSISEEDLESNISEEKNNNEEEMLSKKEKKKIVKEFNKERRAYKISKVEKKRILKKYLGKKKKN</sequence>
<dbReference type="InterPro" id="IPR018934">
    <property type="entry name" value="RIO_dom"/>
</dbReference>
<keyword evidence="14" id="KW-1185">Reference proteome</keyword>